<dbReference type="STRING" id="29170.A0A368H0Q7"/>
<comment type="caution">
    <text evidence="2">The sequence shown here is derived from an EMBL/GenBank/DDBJ whole genome shotgun (WGS) entry which is preliminary data.</text>
</comment>
<reference evidence="2 3" key="1">
    <citation type="submission" date="2014-10" db="EMBL/GenBank/DDBJ databases">
        <title>Draft genome of the hookworm Ancylostoma caninum.</title>
        <authorList>
            <person name="Mitreva M."/>
        </authorList>
    </citation>
    <scope>NUCLEOTIDE SEQUENCE [LARGE SCALE GENOMIC DNA]</scope>
    <source>
        <strain evidence="2 3">Baltimore</strain>
    </source>
</reference>
<evidence type="ECO:0000313" key="3">
    <source>
        <dbReference type="Proteomes" id="UP000252519"/>
    </source>
</evidence>
<proteinExistence type="predicted"/>
<sequence length="596" mass="64579">MEPSAPSVPQYAPTSPCPDLKIPRRYVVSEEYSSRPNLQLDWILSTDPTTVQRIQVARSVPVKRVPASDWIFDTRIAAEHSEQQRQSQAPLTARVRPKMDMEWVLSTRATQPHPGCAMQPLPESQRVAASEWIIGTVPDSHGPTEAQDSMQSQEETKRLQSFVQEENQMRTSNMRSDQALATPNIPETQHPPPSVDMVPIAELTHELVNLGPGPRMVPDALKMDPEQMELARPPDRELSFVGPNAPSEPEQLQTDSGPKVPLAVNVTNPETEEMHTVRKREAPAEVMSGAPPAAMFEAPPAAMPEVPPAIMSEAPPAVLPEELPVVMPEAPPAVIFEAPPAAMPGVPPAVMPEAAPAVLSEAPSAVMPEAPPAAMPEVPPAVLPEAPPVVMPGPPSAAMFEAPPATMPEVPPAVMSEAPPAVLPEAPSTVMPEAPPAVLPEALPVVMPEAPPAVMFEAPPAAMPGVPPAVMPEAPPAVLSEAPPAAMFEALPAATPEVPPVVMPEAAPAVLSELHLLPCSKHRLQLRLKYRLLSCLKQHLQSCLMLHLLQCLKHRLQLRLKYRLWSCLKQHLQSCLKLHLLPCLKHRLQLRLKYRL</sequence>
<protein>
    <submittedName>
        <fullName evidence="2">Uncharacterized protein</fullName>
    </submittedName>
</protein>
<feature type="region of interest" description="Disordered" evidence="1">
    <location>
        <begin position="139"/>
        <end position="158"/>
    </location>
</feature>
<keyword evidence="3" id="KW-1185">Reference proteome</keyword>
<dbReference type="Proteomes" id="UP000252519">
    <property type="component" value="Unassembled WGS sequence"/>
</dbReference>
<feature type="compositionally biased region" description="Polar residues" evidence="1">
    <location>
        <begin position="146"/>
        <end position="158"/>
    </location>
</feature>
<dbReference type="EMBL" id="JOJR01000037">
    <property type="protein sequence ID" value="RCN49189.1"/>
    <property type="molecule type" value="Genomic_DNA"/>
</dbReference>
<gene>
    <name evidence="2" type="ORF">ANCCAN_04762</name>
</gene>
<organism evidence="2 3">
    <name type="scientific">Ancylostoma caninum</name>
    <name type="common">Dog hookworm</name>
    <dbReference type="NCBI Taxonomy" id="29170"/>
    <lineage>
        <taxon>Eukaryota</taxon>
        <taxon>Metazoa</taxon>
        <taxon>Ecdysozoa</taxon>
        <taxon>Nematoda</taxon>
        <taxon>Chromadorea</taxon>
        <taxon>Rhabditida</taxon>
        <taxon>Rhabditina</taxon>
        <taxon>Rhabditomorpha</taxon>
        <taxon>Strongyloidea</taxon>
        <taxon>Ancylostomatidae</taxon>
        <taxon>Ancylostomatinae</taxon>
        <taxon>Ancylostoma</taxon>
    </lineage>
</organism>
<evidence type="ECO:0000256" key="1">
    <source>
        <dbReference type="SAM" id="MobiDB-lite"/>
    </source>
</evidence>
<evidence type="ECO:0000313" key="2">
    <source>
        <dbReference type="EMBL" id="RCN49189.1"/>
    </source>
</evidence>
<name>A0A368H0Q7_ANCCA</name>
<accession>A0A368H0Q7</accession>
<dbReference type="AlphaFoldDB" id="A0A368H0Q7"/>